<dbReference type="AlphaFoldDB" id="Q7MRP5"/>
<evidence type="ECO:0000313" key="3">
    <source>
        <dbReference type="Proteomes" id="UP000000422"/>
    </source>
</evidence>
<dbReference type="Proteomes" id="UP000000422">
    <property type="component" value="Chromosome"/>
</dbReference>
<evidence type="ECO:0000313" key="2">
    <source>
        <dbReference type="EMBL" id="CAE10239.1"/>
    </source>
</evidence>
<name>Q7MRP5_WOLSU</name>
<keyword evidence="1" id="KW-0175">Coiled coil</keyword>
<feature type="coiled-coil region" evidence="1">
    <location>
        <begin position="220"/>
        <end position="255"/>
    </location>
</feature>
<gene>
    <name evidence="2" type="ordered locus">WS1152</name>
</gene>
<proteinExistence type="predicted"/>
<dbReference type="RefSeq" id="WP_011139027.1">
    <property type="nucleotide sequence ID" value="NC_005090.1"/>
</dbReference>
<dbReference type="eggNOG" id="COG0466">
    <property type="taxonomic scope" value="Bacteria"/>
</dbReference>
<sequence>MGLFWLLSIRLFALDEVLSLKMLEEGIFESVVKVEYRFGESETLKEVKKIALERAKILASESAGVYIESVYEKEVTLQKEEEHKRISYLIKTLSSAILETKVLSESQKDFTYTLILQARANSRVLYDKAKELKALREKNEEVARLVEELEARHEEKKELLHQLKEIINDLESAQNKGVEGVELEKLIARKNEALYRIQEQDKSVKETLKKDEIHQKILEIEAKERAEQEALELKKRQEAKRLADKELAAKEFREQTKRELFKEFRGVYDRFLEALLNHLELQKPTPKVQKGKIEWSYGYTLKEGAIAKEREALVGFFKRYGFDVRSDSEGVAVLEHVDSEMEGLFKEVLQEERRRLKVRFFIDKNMEERLILGLSPSLQVAPLIWQRGLTLPYKKPSDINYGAKVEVEGRP</sequence>
<feature type="coiled-coil region" evidence="1">
    <location>
        <begin position="128"/>
        <end position="176"/>
    </location>
</feature>
<dbReference type="HOGENOM" id="CLU_668937_0_0_7"/>
<dbReference type="EMBL" id="BX571660">
    <property type="protein sequence ID" value="CAE10239.1"/>
    <property type="molecule type" value="Genomic_DNA"/>
</dbReference>
<reference evidence="2 3" key="1">
    <citation type="journal article" date="2003" name="Proc. Natl. Acad. Sci. U.S.A.">
        <title>Complete genome sequence and analysis of Wolinella succinogenes.</title>
        <authorList>
            <person name="Baar C."/>
            <person name="Eppinger M."/>
            <person name="Raddatz G."/>
            <person name="Simon JM."/>
            <person name="Lanz C."/>
            <person name="Klimmek O."/>
            <person name="Nandakumar R."/>
            <person name="Gross R."/>
            <person name="Rosinus A."/>
            <person name="Keller H."/>
            <person name="Jagtap P."/>
            <person name="Linke B."/>
            <person name="Meyer F."/>
            <person name="Lederer H."/>
            <person name="Schuster S.C."/>
        </authorList>
    </citation>
    <scope>NUCLEOTIDE SEQUENCE [LARGE SCALE GENOMIC DNA]</scope>
    <source>
        <strain evidence="3">ATCC 29543 / DSM 1740 / CCUG 13145 / JCM 31913 / LMG 7466 / NCTC 11488 / FDC 602W</strain>
    </source>
</reference>
<accession>Q7MRP5</accession>
<evidence type="ECO:0000256" key="1">
    <source>
        <dbReference type="SAM" id="Coils"/>
    </source>
</evidence>
<dbReference type="STRING" id="273121.WS1152"/>
<organism evidence="3">
    <name type="scientific">Wolinella succinogenes (strain ATCC 29543 / DSM 1740 / CCUG 13145 / JCM 31913 / LMG 7466 / NCTC 11488 / FDC 602W)</name>
    <name type="common">Vibrio succinogenes</name>
    <dbReference type="NCBI Taxonomy" id="273121"/>
    <lineage>
        <taxon>Bacteria</taxon>
        <taxon>Pseudomonadati</taxon>
        <taxon>Campylobacterota</taxon>
        <taxon>Epsilonproteobacteria</taxon>
        <taxon>Campylobacterales</taxon>
        <taxon>Helicobacteraceae</taxon>
        <taxon>Wolinella</taxon>
    </lineage>
</organism>
<keyword evidence="3" id="KW-1185">Reference proteome</keyword>
<dbReference type="KEGG" id="wsu:WS1152"/>
<protein>
    <submittedName>
        <fullName evidence="2">Uncharacterized protein</fullName>
    </submittedName>
</protein>